<dbReference type="PANTHER" id="PTHR42648">
    <property type="entry name" value="TRANSPOSASE, PUTATIVE-RELATED"/>
    <property type="match status" value="1"/>
</dbReference>
<organism evidence="1 2">
    <name type="scientific">Carnegiea gigantea</name>
    <dbReference type="NCBI Taxonomy" id="171969"/>
    <lineage>
        <taxon>Eukaryota</taxon>
        <taxon>Viridiplantae</taxon>
        <taxon>Streptophyta</taxon>
        <taxon>Embryophyta</taxon>
        <taxon>Tracheophyta</taxon>
        <taxon>Spermatophyta</taxon>
        <taxon>Magnoliopsida</taxon>
        <taxon>eudicotyledons</taxon>
        <taxon>Gunneridae</taxon>
        <taxon>Pentapetalae</taxon>
        <taxon>Caryophyllales</taxon>
        <taxon>Cactineae</taxon>
        <taxon>Cactaceae</taxon>
        <taxon>Cactoideae</taxon>
        <taxon>Echinocereeae</taxon>
        <taxon>Carnegiea</taxon>
    </lineage>
</organism>
<sequence>MLKLQLMHYTVGVVKKSVKCVEIKIIKSTNAILASMQRERSFLKKEQPKGLDFRKVKGTLCNQGLQLRCQQQPKQIDQVLKLLPQLSRTISQLNIDDELDYSFKDDMFYLCVKTETMLKLIRDNNCIAIFCEKFYLIHDLHTSTLKGIGKEKGGLYYMLDMLISALNPKILRLCEELHSRIGSITHPQSNMNNLCYSVGNDTNAFRIWYHRLRHEPLSRLKHIAQISDKVNKTDDVCLTCPLAKFTKLPFGLREHTAANAFNLIHMDVWGPYRVPTRGKFRYFLTIVDDYTKSTWTFLLQYKSQSLAKVCIISSNSISSSCEIDTIRQCLGISFTDLYTILCIQKHNASNILCR</sequence>
<dbReference type="AlphaFoldDB" id="A0A9Q1QS31"/>
<accession>A0A9Q1QS31</accession>
<gene>
    <name evidence="1" type="ORF">Cgig2_000031</name>
</gene>
<dbReference type="GO" id="GO:0003676">
    <property type="term" value="F:nucleic acid binding"/>
    <property type="evidence" value="ECO:0007669"/>
    <property type="project" value="InterPro"/>
</dbReference>
<dbReference type="InterPro" id="IPR012337">
    <property type="entry name" value="RNaseH-like_sf"/>
</dbReference>
<dbReference type="SUPFAM" id="SSF53098">
    <property type="entry name" value="Ribonuclease H-like"/>
    <property type="match status" value="1"/>
</dbReference>
<dbReference type="OrthoDB" id="1751483at2759"/>
<evidence type="ECO:0000313" key="1">
    <source>
        <dbReference type="EMBL" id="KAJ8452442.1"/>
    </source>
</evidence>
<protein>
    <recommendedName>
        <fullName evidence="3">Integrase catalytic domain-containing protein</fullName>
    </recommendedName>
</protein>
<dbReference type="EMBL" id="JAKOGI010000004">
    <property type="protein sequence ID" value="KAJ8452442.1"/>
    <property type="molecule type" value="Genomic_DNA"/>
</dbReference>
<dbReference type="InterPro" id="IPR039537">
    <property type="entry name" value="Retrotran_Ty1/copia-like"/>
</dbReference>
<dbReference type="PANTHER" id="PTHR42648:SF31">
    <property type="entry name" value="RNA-DIRECTED DNA POLYMERASE"/>
    <property type="match status" value="1"/>
</dbReference>
<keyword evidence="2" id="KW-1185">Reference proteome</keyword>
<evidence type="ECO:0000313" key="2">
    <source>
        <dbReference type="Proteomes" id="UP001153076"/>
    </source>
</evidence>
<dbReference type="Proteomes" id="UP001153076">
    <property type="component" value="Unassembled WGS sequence"/>
</dbReference>
<dbReference type="Gene3D" id="3.30.420.10">
    <property type="entry name" value="Ribonuclease H-like superfamily/Ribonuclease H"/>
    <property type="match status" value="1"/>
</dbReference>
<reference evidence="1" key="1">
    <citation type="submission" date="2022-04" db="EMBL/GenBank/DDBJ databases">
        <title>Carnegiea gigantea Genome sequencing and assembly v2.</title>
        <authorList>
            <person name="Copetti D."/>
            <person name="Sanderson M.J."/>
            <person name="Burquez A."/>
            <person name="Wojciechowski M.F."/>
        </authorList>
    </citation>
    <scope>NUCLEOTIDE SEQUENCE</scope>
    <source>
        <strain evidence="1">SGP5-SGP5p</strain>
        <tissue evidence="1">Aerial part</tissue>
    </source>
</reference>
<evidence type="ECO:0008006" key="3">
    <source>
        <dbReference type="Google" id="ProtNLM"/>
    </source>
</evidence>
<dbReference type="InterPro" id="IPR036397">
    <property type="entry name" value="RNaseH_sf"/>
</dbReference>
<name>A0A9Q1QS31_9CARY</name>
<proteinExistence type="predicted"/>
<comment type="caution">
    <text evidence="1">The sequence shown here is derived from an EMBL/GenBank/DDBJ whole genome shotgun (WGS) entry which is preliminary data.</text>
</comment>